<keyword evidence="3" id="KW-1015">Disulfide bond</keyword>
<dbReference type="SUPFAM" id="SSF50386">
    <property type="entry name" value="STI-like"/>
    <property type="match status" value="1"/>
</dbReference>
<dbReference type="PRINTS" id="PR00291">
    <property type="entry name" value="KUNITZINHBTR"/>
</dbReference>
<keyword evidence="4" id="KW-0472">Membrane</keyword>
<dbReference type="Proteomes" id="UP000291084">
    <property type="component" value="Chromosome 11"/>
</dbReference>
<protein>
    <submittedName>
        <fullName evidence="5">Uncharacterized protein</fullName>
    </submittedName>
</protein>
<keyword evidence="4" id="KW-1133">Transmembrane helix</keyword>
<dbReference type="Gene3D" id="2.80.10.50">
    <property type="match status" value="1"/>
</dbReference>
<dbReference type="SMART" id="SM00452">
    <property type="entry name" value="STI"/>
    <property type="match status" value="1"/>
</dbReference>
<accession>A0A0S3TBB4</accession>
<feature type="transmembrane region" description="Helical" evidence="4">
    <location>
        <begin position="57"/>
        <end position="77"/>
    </location>
</feature>
<feature type="transmembrane region" description="Helical" evidence="4">
    <location>
        <begin position="20"/>
        <end position="37"/>
    </location>
</feature>
<proteinExistence type="predicted"/>
<keyword evidence="6" id="KW-1185">Reference proteome</keyword>
<keyword evidence="2" id="KW-0722">Serine protease inhibitor</keyword>
<dbReference type="GO" id="GO:0004867">
    <property type="term" value="F:serine-type endopeptidase inhibitor activity"/>
    <property type="evidence" value="ECO:0007669"/>
    <property type="project" value="UniProtKB-KW"/>
</dbReference>
<dbReference type="PANTHER" id="PTHR33107:SF21">
    <property type="entry name" value="KUNITZ FAMILY TRYPSIN AND PROTEASE INHIBITOR PROTEIN"/>
    <property type="match status" value="1"/>
</dbReference>
<dbReference type="InterPro" id="IPR002160">
    <property type="entry name" value="Prot_inh_Kunz-lg"/>
</dbReference>
<dbReference type="InterPro" id="IPR011065">
    <property type="entry name" value="Kunitz_inhibitor_STI-like_sf"/>
</dbReference>
<keyword evidence="1" id="KW-0646">Protease inhibitor</keyword>
<name>A0A0S3TBB4_PHAAN</name>
<organism evidence="5 6">
    <name type="scientific">Vigna angularis var. angularis</name>
    <dbReference type="NCBI Taxonomy" id="157739"/>
    <lineage>
        <taxon>Eukaryota</taxon>
        <taxon>Viridiplantae</taxon>
        <taxon>Streptophyta</taxon>
        <taxon>Embryophyta</taxon>
        <taxon>Tracheophyta</taxon>
        <taxon>Spermatophyta</taxon>
        <taxon>Magnoliopsida</taxon>
        <taxon>eudicotyledons</taxon>
        <taxon>Gunneridae</taxon>
        <taxon>Pentapetalae</taxon>
        <taxon>rosids</taxon>
        <taxon>fabids</taxon>
        <taxon>Fabales</taxon>
        <taxon>Fabaceae</taxon>
        <taxon>Papilionoideae</taxon>
        <taxon>50 kb inversion clade</taxon>
        <taxon>NPAAA clade</taxon>
        <taxon>indigoferoid/millettioid clade</taxon>
        <taxon>Phaseoleae</taxon>
        <taxon>Vigna</taxon>
    </lineage>
</organism>
<evidence type="ECO:0000256" key="3">
    <source>
        <dbReference type="ARBA" id="ARBA00023157"/>
    </source>
</evidence>
<evidence type="ECO:0000256" key="2">
    <source>
        <dbReference type="ARBA" id="ARBA00022900"/>
    </source>
</evidence>
<dbReference type="CDD" id="cd23377">
    <property type="entry name" value="beta-trefoil_STI_MP4-like"/>
    <property type="match status" value="1"/>
</dbReference>
<dbReference type="Pfam" id="PF00197">
    <property type="entry name" value="Kunitz_legume"/>
    <property type="match status" value="1"/>
</dbReference>
<evidence type="ECO:0000313" key="5">
    <source>
        <dbReference type="EMBL" id="BAU02479.1"/>
    </source>
</evidence>
<dbReference type="AlphaFoldDB" id="A0A0S3TBB4"/>
<sequence>MSSFFFPFSMFKIELWIPNPYYLIIFQVETRASLFLYKERKPIHNNISNNTMKPTLVLALSFLLPLLAFFTNLPLAFSDDVEQVVDIHGNPIFPGFTYYIIPAIRGPPGGGLKLGQTGNSDCPLTVLQDYSEIFRGLPVQFTIPGISPEIIFTGTKLDIEFKQKPWCAESSKWSVFVDESIQKACVGIGGAEGHPGQQTFAGKFHIEKYQFGYKLVFCITGSPTCLDIGRFDAQNGEGGRRLNLTEHEAFDIVFVPAFEADKVIKSVV</sequence>
<dbReference type="OrthoDB" id="1872570at2759"/>
<evidence type="ECO:0000256" key="4">
    <source>
        <dbReference type="SAM" id="Phobius"/>
    </source>
</evidence>
<reference evidence="5 6" key="1">
    <citation type="journal article" date="2015" name="Sci. Rep.">
        <title>The power of single molecule real-time sequencing technology in the de novo assembly of a eukaryotic genome.</title>
        <authorList>
            <person name="Sakai H."/>
            <person name="Naito K."/>
            <person name="Ogiso-Tanaka E."/>
            <person name="Takahashi Y."/>
            <person name="Iseki K."/>
            <person name="Muto C."/>
            <person name="Satou K."/>
            <person name="Teruya K."/>
            <person name="Shiroma A."/>
            <person name="Shimoji M."/>
            <person name="Hirano T."/>
            <person name="Itoh T."/>
            <person name="Kaga A."/>
            <person name="Tomooka N."/>
        </authorList>
    </citation>
    <scope>NUCLEOTIDE SEQUENCE [LARGE SCALE GENOMIC DNA]</scope>
    <source>
        <strain evidence="6">cv. Shumari</strain>
    </source>
</reference>
<evidence type="ECO:0000256" key="1">
    <source>
        <dbReference type="ARBA" id="ARBA00022690"/>
    </source>
</evidence>
<gene>
    <name evidence="5" type="primary">Vigan.11G201900</name>
    <name evidence="5" type="ORF">VIGAN_11201900</name>
</gene>
<dbReference type="EMBL" id="AP015044">
    <property type="protein sequence ID" value="BAU02479.1"/>
    <property type="molecule type" value="Genomic_DNA"/>
</dbReference>
<dbReference type="PANTHER" id="PTHR33107">
    <property type="entry name" value="KUNITZ TRYPSIN INHIBITOR 2"/>
    <property type="match status" value="1"/>
</dbReference>
<keyword evidence="4" id="KW-0812">Transmembrane</keyword>
<evidence type="ECO:0000313" key="6">
    <source>
        <dbReference type="Proteomes" id="UP000291084"/>
    </source>
</evidence>